<dbReference type="Gene3D" id="3.30.70.3060">
    <property type="match status" value="1"/>
</dbReference>
<sequence>MKKAALTMLVVMMMAILTGCINQANGLILYGDEAKLKQVAETYKEDIKSQKMYNVKKVSTQGKEVIVLSETTARELIRMELWNEVKNNTQLSILKGMPTIRNESGLLFAKPEDKHIQLEGLDLSYEGNCVIGDSRRYTDAYVVVKDSTFETIKGTMKQMKVLHTKKSMDKELVNIKDYTDAFQLVTLTEIE</sequence>
<feature type="chain" id="PRO_5021826821" description="Lipoprotein" evidence="1">
    <location>
        <begin position="25"/>
        <end position="191"/>
    </location>
</feature>
<gene>
    <name evidence="2" type="ORF">FPZ44_20645</name>
</gene>
<dbReference type="EMBL" id="VNJK01000003">
    <property type="protein sequence ID" value="TVX88300.1"/>
    <property type="molecule type" value="Genomic_DNA"/>
</dbReference>
<evidence type="ECO:0000313" key="3">
    <source>
        <dbReference type="Proteomes" id="UP000318102"/>
    </source>
</evidence>
<dbReference type="RefSeq" id="WP_144993460.1">
    <property type="nucleotide sequence ID" value="NZ_VNJK01000003.1"/>
</dbReference>
<dbReference type="Gene3D" id="2.40.40.60">
    <property type="match status" value="1"/>
</dbReference>
<evidence type="ECO:0000313" key="2">
    <source>
        <dbReference type="EMBL" id="TVX88300.1"/>
    </source>
</evidence>
<reference evidence="2 3" key="1">
    <citation type="submission" date="2019-07" db="EMBL/GenBank/DDBJ databases">
        <authorList>
            <person name="Kim J."/>
        </authorList>
    </citation>
    <scope>NUCLEOTIDE SEQUENCE [LARGE SCALE GENOMIC DNA]</scope>
    <source>
        <strain evidence="2 3">N4</strain>
    </source>
</reference>
<evidence type="ECO:0000256" key="1">
    <source>
        <dbReference type="SAM" id="SignalP"/>
    </source>
</evidence>
<dbReference type="PROSITE" id="PS51257">
    <property type="entry name" value="PROKAR_LIPOPROTEIN"/>
    <property type="match status" value="1"/>
</dbReference>
<keyword evidence="3" id="KW-1185">Reference proteome</keyword>
<accession>A0A559IL88</accession>
<comment type="caution">
    <text evidence="2">The sequence shown here is derived from an EMBL/GenBank/DDBJ whole genome shotgun (WGS) entry which is preliminary data.</text>
</comment>
<dbReference type="OrthoDB" id="2617138at2"/>
<evidence type="ECO:0008006" key="4">
    <source>
        <dbReference type="Google" id="ProtNLM"/>
    </source>
</evidence>
<organism evidence="2 3">
    <name type="scientific">Paenibacillus agilis</name>
    <dbReference type="NCBI Taxonomy" id="3020863"/>
    <lineage>
        <taxon>Bacteria</taxon>
        <taxon>Bacillati</taxon>
        <taxon>Bacillota</taxon>
        <taxon>Bacilli</taxon>
        <taxon>Bacillales</taxon>
        <taxon>Paenibacillaceae</taxon>
        <taxon>Paenibacillus</taxon>
    </lineage>
</organism>
<feature type="signal peptide" evidence="1">
    <location>
        <begin position="1"/>
        <end position="24"/>
    </location>
</feature>
<proteinExistence type="predicted"/>
<keyword evidence="1" id="KW-0732">Signal</keyword>
<protein>
    <recommendedName>
        <fullName evidence="4">Lipoprotein</fullName>
    </recommendedName>
</protein>
<dbReference type="Pfam" id="PF17294">
    <property type="entry name" value="Lipoprotein_22"/>
    <property type="match status" value="1"/>
</dbReference>
<dbReference type="AlphaFoldDB" id="A0A559IL88"/>
<name>A0A559IL88_9BACL</name>
<dbReference type="InterPro" id="IPR035253">
    <property type="entry name" value="Lipoprotein_22_bac"/>
</dbReference>
<dbReference type="Proteomes" id="UP000318102">
    <property type="component" value="Unassembled WGS sequence"/>
</dbReference>